<reference evidence="1 2" key="1">
    <citation type="journal article" date="2016" name="Mol. Biol. Evol.">
        <title>Comparative Genomics of Early-Diverging Mushroom-Forming Fungi Provides Insights into the Origins of Lignocellulose Decay Capabilities.</title>
        <authorList>
            <person name="Nagy L.G."/>
            <person name="Riley R."/>
            <person name="Tritt A."/>
            <person name="Adam C."/>
            <person name="Daum C."/>
            <person name="Floudas D."/>
            <person name="Sun H."/>
            <person name="Yadav J.S."/>
            <person name="Pangilinan J."/>
            <person name="Larsson K.H."/>
            <person name="Matsuura K."/>
            <person name="Barry K."/>
            <person name="Labutti K."/>
            <person name="Kuo R."/>
            <person name="Ohm R.A."/>
            <person name="Bhattacharya S.S."/>
            <person name="Shirouzu T."/>
            <person name="Yoshinaga Y."/>
            <person name="Martin F.M."/>
            <person name="Grigoriev I.V."/>
            <person name="Hibbett D.S."/>
        </authorList>
    </citation>
    <scope>NUCLEOTIDE SEQUENCE [LARGE SCALE GENOMIC DNA]</scope>
    <source>
        <strain evidence="1 2">HHB14362 ss-1</strain>
    </source>
</reference>
<dbReference type="InParanoid" id="A0A165RJK6"/>
<dbReference type="EMBL" id="KV425581">
    <property type="protein sequence ID" value="KZT23905.1"/>
    <property type="molecule type" value="Genomic_DNA"/>
</dbReference>
<organism evidence="1 2">
    <name type="scientific">Neolentinus lepideus HHB14362 ss-1</name>
    <dbReference type="NCBI Taxonomy" id="1314782"/>
    <lineage>
        <taxon>Eukaryota</taxon>
        <taxon>Fungi</taxon>
        <taxon>Dikarya</taxon>
        <taxon>Basidiomycota</taxon>
        <taxon>Agaricomycotina</taxon>
        <taxon>Agaricomycetes</taxon>
        <taxon>Gloeophyllales</taxon>
        <taxon>Gloeophyllaceae</taxon>
        <taxon>Neolentinus</taxon>
    </lineage>
</organism>
<evidence type="ECO:0000313" key="2">
    <source>
        <dbReference type="Proteomes" id="UP000076761"/>
    </source>
</evidence>
<proteinExistence type="predicted"/>
<protein>
    <submittedName>
        <fullName evidence="1">Uncharacterized protein</fullName>
    </submittedName>
</protein>
<dbReference type="Proteomes" id="UP000076761">
    <property type="component" value="Unassembled WGS sequence"/>
</dbReference>
<accession>A0A165RJK6</accession>
<keyword evidence="2" id="KW-1185">Reference proteome</keyword>
<gene>
    <name evidence="1" type="ORF">NEOLEDRAFT_505819</name>
</gene>
<dbReference type="AlphaFoldDB" id="A0A165RJK6"/>
<evidence type="ECO:0000313" key="1">
    <source>
        <dbReference type="EMBL" id="KZT23905.1"/>
    </source>
</evidence>
<sequence length="175" mass="18766">MFSRVYARDFGCASLEGRSTGPRSGPSLVRTSSKLVTLDEETVQALTHVQYSPLSKMALKSTFHCHDVCQPGDPIARLSSINLLHFHYAPKHAICLCSTSSSIVSLDVHVPKVGSILTTKTKDPSKVQWFHLPGLVGSCVSVADSATSTQLGDSHGICPSSSIHALHPFPSSLRI</sequence>
<name>A0A165RJK6_9AGAM</name>